<dbReference type="InterPro" id="IPR042104">
    <property type="entry name" value="PKS_dehydratase_sf"/>
</dbReference>
<dbReference type="Pfam" id="PF14765">
    <property type="entry name" value="PS-DH"/>
    <property type="match status" value="1"/>
</dbReference>
<dbReference type="InterPro" id="IPR016035">
    <property type="entry name" value="Acyl_Trfase/lysoPLipase"/>
</dbReference>
<comment type="caution">
    <text evidence="7">The sequence shown here is derived from an EMBL/GenBank/DDBJ whole genome shotgun (WGS) entry which is preliminary data.</text>
</comment>
<dbReference type="GO" id="GO:0044550">
    <property type="term" value="P:secondary metabolite biosynthetic process"/>
    <property type="evidence" value="ECO:0007669"/>
    <property type="project" value="TreeGrafter"/>
</dbReference>
<gene>
    <name evidence="7" type="ORF">B0T15DRAFT_493188</name>
</gene>
<feature type="region of interest" description="N-terminal hotdog fold" evidence="4">
    <location>
        <begin position="233"/>
        <end position="375"/>
    </location>
</feature>
<evidence type="ECO:0000313" key="8">
    <source>
        <dbReference type="Proteomes" id="UP001273166"/>
    </source>
</evidence>
<dbReference type="Gene3D" id="3.10.129.110">
    <property type="entry name" value="Polyketide synthase dehydratase"/>
    <property type="match status" value="1"/>
</dbReference>
<dbReference type="Proteomes" id="UP001273166">
    <property type="component" value="Unassembled WGS sequence"/>
</dbReference>
<feature type="active site" description="Proton acceptor; for dehydratase activity" evidence="4">
    <location>
        <position position="265"/>
    </location>
</feature>
<dbReference type="PANTHER" id="PTHR43775">
    <property type="entry name" value="FATTY ACID SYNTHASE"/>
    <property type="match status" value="1"/>
</dbReference>
<dbReference type="SUPFAM" id="SSF52151">
    <property type="entry name" value="FabD/lysophospholipase-like"/>
    <property type="match status" value="1"/>
</dbReference>
<dbReference type="InterPro" id="IPR020807">
    <property type="entry name" value="PKS_DH"/>
</dbReference>
<dbReference type="Pfam" id="PF21089">
    <property type="entry name" value="PKS_DH_N"/>
    <property type="match status" value="1"/>
</dbReference>
<feature type="compositionally biased region" description="Low complexity" evidence="5">
    <location>
        <begin position="23"/>
        <end position="35"/>
    </location>
</feature>
<dbReference type="RefSeq" id="XP_062720758.1">
    <property type="nucleotide sequence ID" value="XM_062866926.1"/>
</dbReference>
<dbReference type="AlphaFoldDB" id="A0AAJ0GRT9"/>
<evidence type="ECO:0000256" key="3">
    <source>
        <dbReference type="ARBA" id="ARBA00023268"/>
    </source>
</evidence>
<accession>A0AAJ0GRT9</accession>
<protein>
    <submittedName>
        <fullName evidence="7">Polyketide synthase dehydratase-domain-containing protein</fullName>
    </submittedName>
</protein>
<dbReference type="PANTHER" id="PTHR43775:SF29">
    <property type="entry name" value="ASPERFURANONE POLYKETIDE SYNTHASE AFOG-RELATED"/>
    <property type="match status" value="1"/>
</dbReference>
<dbReference type="InterPro" id="IPR049900">
    <property type="entry name" value="PKS_mFAS_DH"/>
</dbReference>
<dbReference type="InterPro" id="IPR050091">
    <property type="entry name" value="PKS_NRPS_Biosynth_Enz"/>
</dbReference>
<reference evidence="7" key="2">
    <citation type="submission" date="2023-06" db="EMBL/GenBank/DDBJ databases">
        <authorList>
            <consortium name="Lawrence Berkeley National Laboratory"/>
            <person name="Mondo S.J."/>
            <person name="Hensen N."/>
            <person name="Bonometti L."/>
            <person name="Westerberg I."/>
            <person name="Brannstrom I.O."/>
            <person name="Guillou S."/>
            <person name="Cros-Aarteil S."/>
            <person name="Calhoun S."/>
            <person name="Haridas S."/>
            <person name="Kuo A."/>
            <person name="Pangilinan J."/>
            <person name="Riley R."/>
            <person name="Labutti K."/>
            <person name="Andreopoulos B."/>
            <person name="Lipzen A."/>
            <person name="Chen C."/>
            <person name="Yanf M."/>
            <person name="Daum C."/>
            <person name="Ng V."/>
            <person name="Clum A."/>
            <person name="Steindorff A."/>
            <person name="Ohm R."/>
            <person name="Martin F."/>
            <person name="Silar P."/>
            <person name="Natvig D."/>
            <person name="Lalanne C."/>
            <person name="Gautier V."/>
            <person name="Ament-Velasquez S.L."/>
            <person name="Kruys A."/>
            <person name="Hutchinson M.I."/>
            <person name="Powell A.J."/>
            <person name="Barry K."/>
            <person name="Miller A.N."/>
            <person name="Grigoriev I.V."/>
            <person name="Debuchy R."/>
            <person name="Gladieux P."/>
            <person name="Thoren M.H."/>
            <person name="Johannesson H."/>
        </authorList>
    </citation>
    <scope>NUCLEOTIDE SEQUENCE</scope>
    <source>
        <strain evidence="7">CBS 333.67</strain>
    </source>
</reference>
<dbReference type="SMART" id="SM00827">
    <property type="entry name" value="PKS_AT"/>
    <property type="match status" value="1"/>
</dbReference>
<feature type="active site" description="Proton donor; for dehydratase activity" evidence="4">
    <location>
        <position position="450"/>
    </location>
</feature>
<evidence type="ECO:0000256" key="2">
    <source>
        <dbReference type="ARBA" id="ARBA00022553"/>
    </source>
</evidence>
<evidence type="ECO:0000256" key="1">
    <source>
        <dbReference type="ARBA" id="ARBA00022450"/>
    </source>
</evidence>
<feature type="region of interest" description="Disordered" evidence="5">
    <location>
        <begin position="102"/>
        <end position="124"/>
    </location>
</feature>
<dbReference type="InterPro" id="IPR049551">
    <property type="entry name" value="PKS_DH_C"/>
</dbReference>
<feature type="region of interest" description="Disordered" evidence="5">
    <location>
        <begin position="1"/>
        <end position="64"/>
    </location>
</feature>
<dbReference type="InterPro" id="IPR014043">
    <property type="entry name" value="Acyl_transferase_dom"/>
</dbReference>
<dbReference type="GO" id="GO:0004312">
    <property type="term" value="F:fatty acid synthase activity"/>
    <property type="evidence" value="ECO:0007669"/>
    <property type="project" value="TreeGrafter"/>
</dbReference>
<evidence type="ECO:0000259" key="6">
    <source>
        <dbReference type="PROSITE" id="PS52019"/>
    </source>
</evidence>
<dbReference type="GO" id="GO:0006633">
    <property type="term" value="P:fatty acid biosynthetic process"/>
    <property type="evidence" value="ECO:0007669"/>
    <property type="project" value="TreeGrafter"/>
</dbReference>
<feature type="region of interest" description="C-terminal hotdog fold" evidence="4">
    <location>
        <begin position="385"/>
        <end position="551"/>
    </location>
</feature>
<keyword evidence="1" id="KW-0596">Phosphopantetheine</keyword>
<keyword evidence="8" id="KW-1185">Reference proteome</keyword>
<keyword evidence="3" id="KW-0511">Multifunctional enzyme</keyword>
<dbReference type="SMART" id="SM00826">
    <property type="entry name" value="PKS_DH"/>
    <property type="match status" value="1"/>
</dbReference>
<dbReference type="GeneID" id="87885755"/>
<reference evidence="7" key="1">
    <citation type="journal article" date="2023" name="Mol. Phylogenet. Evol.">
        <title>Genome-scale phylogeny and comparative genomics of the fungal order Sordariales.</title>
        <authorList>
            <person name="Hensen N."/>
            <person name="Bonometti L."/>
            <person name="Westerberg I."/>
            <person name="Brannstrom I.O."/>
            <person name="Guillou S."/>
            <person name="Cros-Aarteil S."/>
            <person name="Calhoun S."/>
            <person name="Haridas S."/>
            <person name="Kuo A."/>
            <person name="Mondo S."/>
            <person name="Pangilinan J."/>
            <person name="Riley R."/>
            <person name="LaButti K."/>
            <person name="Andreopoulos B."/>
            <person name="Lipzen A."/>
            <person name="Chen C."/>
            <person name="Yan M."/>
            <person name="Daum C."/>
            <person name="Ng V."/>
            <person name="Clum A."/>
            <person name="Steindorff A."/>
            <person name="Ohm R.A."/>
            <person name="Martin F."/>
            <person name="Silar P."/>
            <person name="Natvig D.O."/>
            <person name="Lalanne C."/>
            <person name="Gautier V."/>
            <person name="Ament-Velasquez S.L."/>
            <person name="Kruys A."/>
            <person name="Hutchinson M.I."/>
            <person name="Powell A.J."/>
            <person name="Barry K."/>
            <person name="Miller A.N."/>
            <person name="Grigoriev I.V."/>
            <person name="Debuchy R."/>
            <person name="Gladieux P."/>
            <person name="Hiltunen Thoren M."/>
            <person name="Johannesson H."/>
        </authorList>
    </citation>
    <scope>NUCLEOTIDE SEQUENCE</scope>
    <source>
        <strain evidence="7">CBS 333.67</strain>
    </source>
</reference>
<dbReference type="PROSITE" id="PS52019">
    <property type="entry name" value="PKS_MFAS_DH"/>
    <property type="match status" value="1"/>
</dbReference>
<feature type="domain" description="PKS/mFAS DH" evidence="6">
    <location>
        <begin position="233"/>
        <end position="551"/>
    </location>
</feature>
<organism evidence="7 8">
    <name type="scientific">Chaetomium strumarium</name>
    <dbReference type="NCBI Taxonomy" id="1170767"/>
    <lineage>
        <taxon>Eukaryota</taxon>
        <taxon>Fungi</taxon>
        <taxon>Dikarya</taxon>
        <taxon>Ascomycota</taxon>
        <taxon>Pezizomycotina</taxon>
        <taxon>Sordariomycetes</taxon>
        <taxon>Sordariomycetidae</taxon>
        <taxon>Sordariales</taxon>
        <taxon>Chaetomiaceae</taxon>
        <taxon>Chaetomium</taxon>
    </lineage>
</organism>
<dbReference type="EMBL" id="JAUDZG010000004">
    <property type="protein sequence ID" value="KAK3304978.1"/>
    <property type="molecule type" value="Genomic_DNA"/>
</dbReference>
<evidence type="ECO:0000256" key="5">
    <source>
        <dbReference type="SAM" id="MobiDB-lite"/>
    </source>
</evidence>
<name>A0AAJ0GRT9_9PEZI</name>
<sequence length="750" mass="82401">MEDVFCKQSLADDGGPPRGVSRSSTSSSTLLQSLQPFSEPNYRNIISPRFRRQGPDKDSDKTAVITPRVPRNRVDLGPDYWVQNFVSPVLFADAVAALLQLQHDHPSSQSRRRRRTPRPGDSSAFDLLLEVGPHSALKGPLRQILQHHGISTVAYTSFLYRGEDAAESAVRAASELYMHGVPVCVSAVSRSPLDTSSIKPLVDLPSYPWDHSLSYWAESRVSRNHRLRTFGRRDLLGTPAADASAKQPRWRNSLRVQEQPWLRHHVVQSSTLFPGAGSLTMVPEAVRQLALQYGDQNGDRPILAIESIKLQHVRIAKAIVVPDDPAGIEVVLQLQYDDDISDDREKAWDFAIQVCSDGRSLDPASSRRVTQRARAEYTAAIDSCTHTIDPAVFYRATRDAGLQYGPLFQGLAEIAAGPHRCAATVTVADTRESMPAGAQSTHLIHPATLDAIFHSMFAALMVTDGKQEGGDDQLDLRRAAVPIAFDSLIFYPSIPNTPGDQLRSCCLVERRGVQDLVADNYVSSDMAFDEPNIIVQAPVGTLVWKPDIALLDNAKLESYFFKKSGAMIASIVDLAAHKNPDFLAVLEIGPSDLVVDSLLPTLHSESTQDEGVGDDKKNMRCSQYTVLVPEAETMSALQERLSSLRSDAALSAEVLTPDVLAEAEGRNSQTIVLIQPAEPDTELKELSNQLLSQLASRGMPTEPVRWSAELKLDRLRGKMLVFLLETQSAFLQDISPQDFAALKTLLLNSA</sequence>
<keyword evidence="2" id="KW-0597">Phosphoprotein</keyword>
<dbReference type="Gene3D" id="3.40.366.10">
    <property type="entry name" value="Malonyl-Coenzyme A Acyl Carrier Protein, domain 2"/>
    <property type="match status" value="1"/>
</dbReference>
<dbReference type="InterPro" id="IPR001227">
    <property type="entry name" value="Ac_transferase_dom_sf"/>
</dbReference>
<evidence type="ECO:0000256" key="4">
    <source>
        <dbReference type="PROSITE-ProRule" id="PRU01363"/>
    </source>
</evidence>
<evidence type="ECO:0000313" key="7">
    <source>
        <dbReference type="EMBL" id="KAK3304978.1"/>
    </source>
</evidence>
<proteinExistence type="predicted"/>
<dbReference type="InterPro" id="IPR049552">
    <property type="entry name" value="PKS_DH_N"/>
</dbReference>